<dbReference type="Proteomes" id="UP000004384">
    <property type="component" value="Unassembled WGS sequence"/>
</dbReference>
<name>C6RCE5_9CORY</name>
<sequence>MSQVVDEAYRREVKDYGERLVTNADNSALEELDAILKGIDQVRAARMRIRPVTAVNAA</sequence>
<gene>
    <name evidence="1" type="ORF">CORTU0001_0197</name>
</gene>
<dbReference type="AlphaFoldDB" id="C6RCE5"/>
<accession>C6RCE5</accession>
<protein>
    <submittedName>
        <fullName evidence="1">Uncharacterized protein</fullName>
    </submittedName>
</protein>
<comment type="caution">
    <text evidence="1">The sequence shown here is derived from an EMBL/GenBank/DDBJ whole genome shotgun (WGS) entry which is preliminary data.</text>
</comment>
<reference evidence="1 2" key="1">
    <citation type="submission" date="2009-06" db="EMBL/GenBank/DDBJ databases">
        <authorList>
            <person name="Dodson R."/>
            <person name="Sebastian Y."/>
            <person name="Madupu R."/>
            <person name="Durkin A.S."/>
            <person name="Torralba M."/>
            <person name="Methe B."/>
            <person name="Sutton G.G."/>
            <person name="Strausberg R.L."/>
            <person name="Nelson K.E."/>
        </authorList>
    </citation>
    <scope>NUCLEOTIDE SEQUENCE [LARGE SCALE GENOMIC DNA]</scope>
    <source>
        <strain evidence="1 2">SK141</strain>
    </source>
</reference>
<organism evidence="1 2">
    <name type="scientific">Corynebacterium tuberculostearicum SK141</name>
    <dbReference type="NCBI Taxonomy" id="553206"/>
    <lineage>
        <taxon>Bacteria</taxon>
        <taxon>Bacillati</taxon>
        <taxon>Actinomycetota</taxon>
        <taxon>Actinomycetes</taxon>
        <taxon>Mycobacteriales</taxon>
        <taxon>Corynebacteriaceae</taxon>
        <taxon>Corynebacterium</taxon>
    </lineage>
</organism>
<dbReference type="EMBL" id="ACVP01000037">
    <property type="protein sequence ID" value="EET76421.1"/>
    <property type="molecule type" value="Genomic_DNA"/>
</dbReference>
<proteinExistence type="predicted"/>
<evidence type="ECO:0000313" key="2">
    <source>
        <dbReference type="Proteomes" id="UP000004384"/>
    </source>
</evidence>
<evidence type="ECO:0000313" key="1">
    <source>
        <dbReference type="EMBL" id="EET76421.1"/>
    </source>
</evidence>